<keyword evidence="5" id="KW-1185">Reference proteome</keyword>
<evidence type="ECO:0000313" key="5">
    <source>
        <dbReference type="Proteomes" id="UP000576969"/>
    </source>
</evidence>
<dbReference type="SUPFAM" id="SSF51445">
    <property type="entry name" value="(Trans)glycosidases"/>
    <property type="match status" value="1"/>
</dbReference>
<gene>
    <name evidence="4" type="ORF">BJ991_001244</name>
</gene>
<feature type="domain" description="Glycosyl hydrolase family 13 catalytic" evidence="3">
    <location>
        <begin position="131"/>
        <end position="534"/>
    </location>
</feature>
<dbReference type="SUPFAM" id="SSF51011">
    <property type="entry name" value="Glycosyl hydrolase domain"/>
    <property type="match status" value="1"/>
</dbReference>
<name>A0A7Y9GMI4_9MICO</name>
<keyword evidence="1 4" id="KW-0378">Hydrolase</keyword>
<dbReference type="EC" id="3.2.1.20" evidence="4"/>
<dbReference type="InterPro" id="IPR014756">
    <property type="entry name" value="Ig_E-set"/>
</dbReference>
<dbReference type="PANTHER" id="PTHR10357">
    <property type="entry name" value="ALPHA-AMYLASE FAMILY MEMBER"/>
    <property type="match status" value="1"/>
</dbReference>
<evidence type="ECO:0000256" key="1">
    <source>
        <dbReference type="ARBA" id="ARBA00022801"/>
    </source>
</evidence>
<dbReference type="SMART" id="SM00642">
    <property type="entry name" value="Aamy"/>
    <property type="match status" value="1"/>
</dbReference>
<dbReference type="EMBL" id="JACCBV010000001">
    <property type="protein sequence ID" value="NYE19216.1"/>
    <property type="molecule type" value="Genomic_DNA"/>
</dbReference>
<evidence type="ECO:0000256" key="2">
    <source>
        <dbReference type="ARBA" id="ARBA00023295"/>
    </source>
</evidence>
<organism evidence="4 5">
    <name type="scientific">Microbacterium immunditiarum</name>
    <dbReference type="NCBI Taxonomy" id="337480"/>
    <lineage>
        <taxon>Bacteria</taxon>
        <taxon>Bacillati</taxon>
        <taxon>Actinomycetota</taxon>
        <taxon>Actinomycetes</taxon>
        <taxon>Micrococcales</taxon>
        <taxon>Microbacteriaceae</taxon>
        <taxon>Microbacterium</taxon>
    </lineage>
</organism>
<accession>A0A7Y9GMI4</accession>
<dbReference type="Proteomes" id="UP000576969">
    <property type="component" value="Unassembled WGS sequence"/>
</dbReference>
<evidence type="ECO:0000313" key="4">
    <source>
        <dbReference type="EMBL" id="NYE19216.1"/>
    </source>
</evidence>
<reference evidence="4 5" key="1">
    <citation type="submission" date="2020-07" db="EMBL/GenBank/DDBJ databases">
        <title>Sequencing the genomes of 1000 actinobacteria strains.</title>
        <authorList>
            <person name="Klenk H.-P."/>
        </authorList>
    </citation>
    <scope>NUCLEOTIDE SEQUENCE [LARGE SCALE GENOMIC DNA]</scope>
    <source>
        <strain evidence="4 5">DSM 24662</strain>
    </source>
</reference>
<dbReference type="PANTHER" id="PTHR10357:SF210">
    <property type="entry name" value="MALTODEXTRIN GLUCOSIDASE"/>
    <property type="match status" value="1"/>
</dbReference>
<dbReference type="InterPro" id="IPR006047">
    <property type="entry name" value="GH13_cat_dom"/>
</dbReference>
<dbReference type="Pfam" id="PF00128">
    <property type="entry name" value="Alpha-amylase"/>
    <property type="match status" value="1"/>
</dbReference>
<keyword evidence="2 4" id="KW-0326">Glycosidase</keyword>
<sequence length="627" mass="68934">MTTLMPHHDGSPLYVSNLAPDLGETVTVRLRVPAGYGPLSAVRTRSNPDHEPEWTDAAPLGSADGWEWWEASVTVRNRRHGYRWLLVHEDGTVEWLNQTGLHTIETLDAEDFALVAHPAPPAWLFDSVMYQIFPDRFARSAQADQRPMPDWAILAKWDDPVDPVLPGRSHQFYGGDLDGIVERLDHLVELGVNLLYLTPVFPAASNHRYDASSFDRVDPLLGGDEALVRLVEAAHARGIRVIGDLTSNHSGDRHEWFQAALGHPGAPEGDFYYFTNDDNTEYESWLGTPTLPKFNWASEELRRRFIAGPDSVVAKWLKPPFHSDGWRIDVANMTGRLGDIDLNAEVRQLLRRTMEEINPDTILLAESTNDAATDLQGDGWHGAMTYPSFTRPLWGWLCEPTGEPYLTAEGELRSDPWFFGQPIGGMPRYTAKQFADAVVRFTGSIPWRVRLGNMQALDTHDTGRFATHAAAGTVPVAVGLSMTLPGVPVLFAGDEYGLEGVDGEMSRTPMPWGTEEEPDAAARLALYRDLIRLRREHPVLGTGGLRWVHVDDAALAFVRESADETVLVIASRGDLDVSLPAGALPDADAAEALFGEATLAVADDGSVLLSAEGPAFAVWALPGVVVP</sequence>
<dbReference type="SUPFAM" id="SSF81296">
    <property type="entry name" value="E set domains"/>
    <property type="match status" value="1"/>
</dbReference>
<proteinExistence type="predicted"/>
<dbReference type="RefSeq" id="WP_179488392.1">
    <property type="nucleotide sequence ID" value="NZ_JACCBV010000001.1"/>
</dbReference>
<dbReference type="CDD" id="cd11338">
    <property type="entry name" value="AmyAc_CMD"/>
    <property type="match status" value="1"/>
</dbReference>
<dbReference type="InterPro" id="IPR004185">
    <property type="entry name" value="Glyco_hydro_13_lg-like_dom"/>
</dbReference>
<evidence type="ECO:0000259" key="3">
    <source>
        <dbReference type="SMART" id="SM00642"/>
    </source>
</evidence>
<dbReference type="CDD" id="cd02857">
    <property type="entry name" value="E_set_CDase_PDE_N"/>
    <property type="match status" value="1"/>
</dbReference>
<dbReference type="GO" id="GO:0004558">
    <property type="term" value="F:alpha-1,4-glucosidase activity"/>
    <property type="evidence" value="ECO:0007669"/>
    <property type="project" value="UniProtKB-EC"/>
</dbReference>
<dbReference type="InterPro" id="IPR013783">
    <property type="entry name" value="Ig-like_fold"/>
</dbReference>
<dbReference type="InterPro" id="IPR017853">
    <property type="entry name" value="GH"/>
</dbReference>
<dbReference type="AlphaFoldDB" id="A0A7Y9GMI4"/>
<dbReference type="Gene3D" id="2.60.40.10">
    <property type="entry name" value="Immunoglobulins"/>
    <property type="match status" value="1"/>
</dbReference>
<dbReference type="GO" id="GO:0005975">
    <property type="term" value="P:carbohydrate metabolic process"/>
    <property type="evidence" value="ECO:0007669"/>
    <property type="project" value="InterPro"/>
</dbReference>
<protein>
    <submittedName>
        <fullName evidence="4">Alpha-glucosidase</fullName>
        <ecNumber evidence="4">3.2.1.20</ecNumber>
    </submittedName>
</protein>
<comment type="caution">
    <text evidence="4">The sequence shown here is derived from an EMBL/GenBank/DDBJ whole genome shotgun (WGS) entry which is preliminary data.</text>
</comment>
<dbReference type="Gene3D" id="3.20.20.80">
    <property type="entry name" value="Glycosidases"/>
    <property type="match status" value="1"/>
</dbReference>